<proteinExistence type="predicted"/>
<accession>A0A2P2MLH1</accession>
<evidence type="ECO:0000313" key="1">
    <source>
        <dbReference type="EMBL" id="MBX31064.1"/>
    </source>
</evidence>
<organism evidence="1">
    <name type="scientific">Rhizophora mucronata</name>
    <name type="common">Asiatic mangrove</name>
    <dbReference type="NCBI Taxonomy" id="61149"/>
    <lineage>
        <taxon>Eukaryota</taxon>
        <taxon>Viridiplantae</taxon>
        <taxon>Streptophyta</taxon>
        <taxon>Embryophyta</taxon>
        <taxon>Tracheophyta</taxon>
        <taxon>Spermatophyta</taxon>
        <taxon>Magnoliopsida</taxon>
        <taxon>eudicotyledons</taxon>
        <taxon>Gunneridae</taxon>
        <taxon>Pentapetalae</taxon>
        <taxon>rosids</taxon>
        <taxon>fabids</taxon>
        <taxon>Malpighiales</taxon>
        <taxon>Rhizophoraceae</taxon>
        <taxon>Rhizophora</taxon>
    </lineage>
</organism>
<reference evidence="1" key="1">
    <citation type="submission" date="2018-02" db="EMBL/GenBank/DDBJ databases">
        <title>Rhizophora mucronata_Transcriptome.</title>
        <authorList>
            <person name="Meera S.P."/>
            <person name="Sreeshan A."/>
            <person name="Augustine A."/>
        </authorList>
    </citation>
    <scope>NUCLEOTIDE SEQUENCE</scope>
    <source>
        <tissue evidence="1">Leaf</tissue>
    </source>
</reference>
<dbReference type="EMBL" id="GGEC01050580">
    <property type="protein sequence ID" value="MBX31064.1"/>
    <property type="molecule type" value="Transcribed_RNA"/>
</dbReference>
<protein>
    <submittedName>
        <fullName evidence="1">Uncharacterized protein</fullName>
    </submittedName>
</protein>
<sequence length="11" mass="1496">MSRPYKRMKWI</sequence>
<name>A0A2P2MLH1_RHIMU</name>